<dbReference type="Proteomes" id="UP000294257">
    <property type="component" value="Unassembled WGS sequence"/>
</dbReference>
<dbReference type="EMBL" id="SGWQ01000001">
    <property type="protein sequence ID" value="RZS45017.1"/>
    <property type="molecule type" value="Genomic_DNA"/>
</dbReference>
<dbReference type="AlphaFoldDB" id="A0A4Q7L6N8"/>
<dbReference type="OrthoDB" id="3694130at2"/>
<gene>
    <name evidence="1" type="ORF">EV193_101901</name>
</gene>
<evidence type="ECO:0000313" key="2">
    <source>
        <dbReference type="Proteomes" id="UP000294257"/>
    </source>
</evidence>
<comment type="caution">
    <text evidence="1">The sequence shown here is derived from an EMBL/GenBank/DDBJ whole genome shotgun (WGS) entry which is preliminary data.</text>
</comment>
<accession>A0A4Q7L6N8</accession>
<sequence length="104" mass="11804">MRSDEWRSSVRMYLPWPEPVRAARYGDPGALGTMVAWVESLRQAGHVGSRVRFSVQRCGGVRVGVLEDGKRVDVLRPKGFLVFDGKGLRVLGEVEFWRNYHTAE</sequence>
<protein>
    <submittedName>
        <fullName evidence="1">Uncharacterized protein</fullName>
    </submittedName>
</protein>
<proteinExistence type="predicted"/>
<dbReference type="RefSeq" id="WP_130342617.1">
    <property type="nucleotide sequence ID" value="NZ_SGWQ01000001.1"/>
</dbReference>
<evidence type="ECO:0000313" key="1">
    <source>
        <dbReference type="EMBL" id="RZS45017.1"/>
    </source>
</evidence>
<reference evidence="1 2" key="1">
    <citation type="submission" date="2019-02" db="EMBL/GenBank/DDBJ databases">
        <title>Genomic Encyclopedia of Type Strains, Phase IV (KMG-IV): sequencing the most valuable type-strain genomes for metagenomic binning, comparative biology and taxonomic classification.</title>
        <authorList>
            <person name="Goeker M."/>
        </authorList>
    </citation>
    <scope>NUCLEOTIDE SEQUENCE [LARGE SCALE GENOMIC DNA]</scope>
    <source>
        <strain evidence="1 2">DSM 101727</strain>
    </source>
</reference>
<organism evidence="1 2">
    <name type="scientific">Herbihabitans rhizosphaerae</name>
    <dbReference type="NCBI Taxonomy" id="1872711"/>
    <lineage>
        <taxon>Bacteria</taxon>
        <taxon>Bacillati</taxon>
        <taxon>Actinomycetota</taxon>
        <taxon>Actinomycetes</taxon>
        <taxon>Pseudonocardiales</taxon>
        <taxon>Pseudonocardiaceae</taxon>
        <taxon>Herbihabitans</taxon>
    </lineage>
</organism>
<keyword evidence="2" id="KW-1185">Reference proteome</keyword>
<name>A0A4Q7L6N8_9PSEU</name>